<dbReference type="InterPro" id="IPR016169">
    <property type="entry name" value="FAD-bd_PCMH_sub2"/>
</dbReference>
<keyword evidence="1" id="KW-0862">Zinc</keyword>
<dbReference type="GO" id="GO:0050660">
    <property type="term" value="F:flavin adenine dinucleotide binding"/>
    <property type="evidence" value="ECO:0007669"/>
    <property type="project" value="InterPro"/>
</dbReference>
<dbReference type="GO" id="GO:0046872">
    <property type="term" value="F:metal ion binding"/>
    <property type="evidence" value="ECO:0007669"/>
    <property type="project" value="UniProtKB-KW"/>
</dbReference>
<dbReference type="InterPro" id="IPR007822">
    <property type="entry name" value="LANC-like"/>
</dbReference>
<dbReference type="Pfam" id="PF05147">
    <property type="entry name" value="LANC_like"/>
    <property type="match status" value="1"/>
</dbReference>
<feature type="binding site" evidence="1">
    <location>
        <position position="43"/>
    </location>
    <ligand>
        <name>Zn(2+)</name>
        <dbReference type="ChEBI" id="CHEBI:29105"/>
    </ligand>
</feature>
<dbReference type="EMBL" id="CAJGYO010000011">
    <property type="protein sequence ID" value="CAD6260208.1"/>
    <property type="molecule type" value="Genomic_DNA"/>
</dbReference>
<organism evidence="2 3">
    <name type="scientific">Miscanthus lutarioriparius</name>
    <dbReference type="NCBI Taxonomy" id="422564"/>
    <lineage>
        <taxon>Eukaryota</taxon>
        <taxon>Viridiplantae</taxon>
        <taxon>Streptophyta</taxon>
        <taxon>Embryophyta</taxon>
        <taxon>Tracheophyta</taxon>
        <taxon>Spermatophyta</taxon>
        <taxon>Magnoliopsida</taxon>
        <taxon>Liliopsida</taxon>
        <taxon>Poales</taxon>
        <taxon>Poaceae</taxon>
        <taxon>PACMAD clade</taxon>
        <taxon>Panicoideae</taxon>
        <taxon>Andropogonodae</taxon>
        <taxon>Andropogoneae</taxon>
        <taxon>Saccharinae</taxon>
        <taxon>Miscanthus</taxon>
    </lineage>
</organism>
<proteinExistence type="predicted"/>
<dbReference type="SUPFAM" id="SSF56176">
    <property type="entry name" value="FAD-binding/transporter-associated domain-like"/>
    <property type="match status" value="1"/>
</dbReference>
<dbReference type="GO" id="GO:0005886">
    <property type="term" value="C:plasma membrane"/>
    <property type="evidence" value="ECO:0007669"/>
    <property type="project" value="TreeGrafter"/>
</dbReference>
<dbReference type="Gene3D" id="3.30.465.10">
    <property type="match status" value="1"/>
</dbReference>
<dbReference type="AlphaFoldDB" id="A0A811QVH1"/>
<comment type="caution">
    <text evidence="2">The sequence shown here is derived from an EMBL/GenBank/DDBJ whole genome shotgun (WGS) entry which is preliminary data.</text>
</comment>
<name>A0A811QVH1_9POAL</name>
<protein>
    <submittedName>
        <fullName evidence="2">Uncharacterized protein</fullName>
    </submittedName>
</protein>
<dbReference type="PANTHER" id="PTHR12736:SF7">
    <property type="entry name" value="LANC-LIKE PROTEIN 3"/>
    <property type="match status" value="1"/>
</dbReference>
<dbReference type="GO" id="GO:0031179">
    <property type="term" value="P:peptide modification"/>
    <property type="evidence" value="ECO:0007669"/>
    <property type="project" value="InterPro"/>
</dbReference>
<evidence type="ECO:0000313" key="3">
    <source>
        <dbReference type="Proteomes" id="UP000604825"/>
    </source>
</evidence>
<dbReference type="InterPro" id="IPR012341">
    <property type="entry name" value="6hp_glycosidase-like_sf"/>
</dbReference>
<dbReference type="SUPFAM" id="SSF158745">
    <property type="entry name" value="LanC-like"/>
    <property type="match status" value="1"/>
</dbReference>
<dbReference type="GO" id="GO:0016491">
    <property type="term" value="F:oxidoreductase activity"/>
    <property type="evidence" value="ECO:0007669"/>
    <property type="project" value="UniProtKB-ARBA"/>
</dbReference>
<dbReference type="PANTHER" id="PTHR12736">
    <property type="entry name" value="LANC-LIKE PROTEIN"/>
    <property type="match status" value="1"/>
</dbReference>
<dbReference type="OrthoDB" id="10257263at2759"/>
<evidence type="ECO:0000256" key="1">
    <source>
        <dbReference type="PIRSR" id="PIRSR607822-1"/>
    </source>
</evidence>
<dbReference type="Gene3D" id="1.50.10.10">
    <property type="match status" value="1"/>
</dbReference>
<dbReference type="Proteomes" id="UP000604825">
    <property type="component" value="Unassembled WGS sequence"/>
</dbReference>
<keyword evidence="3" id="KW-1185">Reference proteome</keyword>
<accession>A0A811QVH1</accession>
<gene>
    <name evidence="2" type="ORF">NCGR_LOCUS43644</name>
</gene>
<sequence length="464" mass="51190">MELTENDKEYVKGTLQYMIQNRFPSGNYPCTEGDNYDCLVHWCHGAPGISLTLVLLMMLNQLKPLFVFLLFNLCNFSFVSKYCSQVFPEERFLDTTSNAAELFFDEFNGKLDELEARWERRFSPPMKEPRVAVEELCVGGLKQFGATQHIVADNWGRWFEEPARIMEKCVYEQRPATVELRGVAPKLIPVVQLKAEFRLGLSISKAPALLAYAVAVAVHAEAQRHLLNPNQNMARKLESDLRAWDAEAERVRSFSPAVIITFDLDPRGADHERAYAIYASDSFHIGPVECALRAIPLGGYDGSLDDDLESGFAHHDTPLLRAIDRVGQVLAAAAALRADAVGAAGGGRSAWMDVAGSARTNCSTDCAASGHCLAEVPGGVIWKVEVFHWGHDNYNGGESGQSFRYGPRVPVVAELEVVTSVGESCVCSSSSHPDLFFAVLSWLGEFVVAMGRDAERIFPEFEGA</sequence>
<dbReference type="InterPro" id="IPR036318">
    <property type="entry name" value="FAD-bd_PCMH-like_sf"/>
</dbReference>
<keyword evidence="1" id="KW-0479">Metal-binding</keyword>
<dbReference type="GO" id="GO:0005975">
    <property type="term" value="P:carbohydrate metabolic process"/>
    <property type="evidence" value="ECO:0007669"/>
    <property type="project" value="InterPro"/>
</dbReference>
<reference evidence="2" key="1">
    <citation type="submission" date="2020-10" db="EMBL/GenBank/DDBJ databases">
        <authorList>
            <person name="Han B."/>
            <person name="Lu T."/>
            <person name="Zhao Q."/>
            <person name="Huang X."/>
            <person name="Zhao Y."/>
        </authorList>
    </citation>
    <scope>NUCLEOTIDE SEQUENCE</scope>
</reference>
<evidence type="ECO:0000313" key="2">
    <source>
        <dbReference type="EMBL" id="CAD6260208.1"/>
    </source>
</evidence>